<name>C7BTF9_PHOAA</name>
<proteinExistence type="predicted"/>
<gene>
    <name evidence="1" type="ordered locus">PAU_01722</name>
</gene>
<reference evidence="1 2" key="1">
    <citation type="journal article" date="2009" name="BMC Genomics">
        <title>Comparative genomics of the emerging human pathogen Photorhabdus asymbiotica with the insect pathogen Photorhabdus luminescens.</title>
        <authorList>
            <person name="Wilkinson P."/>
            <person name="Waterfield N.R."/>
            <person name="Crossman L."/>
            <person name="Corton C."/>
            <person name="Sanchez-Contreras M."/>
            <person name="Vlisidou I."/>
            <person name="Barron A."/>
            <person name="Bignell A."/>
            <person name="Clark L."/>
            <person name="Ormond D."/>
            <person name="Mayho M."/>
            <person name="Bason N."/>
            <person name="Smith F."/>
            <person name="Simmonds M."/>
            <person name="Churcher C."/>
            <person name="Harris D."/>
            <person name="Thompson N.R."/>
            <person name="Quail M."/>
            <person name="Parkhill J."/>
            <person name="ffrench-Constant R.H."/>
        </authorList>
    </citation>
    <scope>NUCLEOTIDE SEQUENCE [LARGE SCALE GENOMIC DNA]</scope>
    <source>
        <strain evidence="2">ATCC 43949 / 3105-77</strain>
    </source>
</reference>
<evidence type="ECO:0000313" key="2">
    <source>
        <dbReference type="Proteomes" id="UP000002747"/>
    </source>
</evidence>
<dbReference type="STRING" id="291112.PAU_01722"/>
<dbReference type="EMBL" id="FM162591">
    <property type="protein sequence ID" value="CAQ83814.1"/>
    <property type="molecule type" value="Genomic_DNA"/>
</dbReference>
<accession>C7BTF9</accession>
<sequence>MPHCNNQSNILSNYKNHIQTYCLLENKLLYIPKYYIIF</sequence>
<organism evidence="1 2">
    <name type="scientific">Photorhabdus asymbiotica subsp. asymbiotica (strain ATCC 43949 / 3105-77)</name>
    <name type="common">Xenorhabdus luminescens (strain 2)</name>
    <dbReference type="NCBI Taxonomy" id="553480"/>
    <lineage>
        <taxon>Bacteria</taxon>
        <taxon>Pseudomonadati</taxon>
        <taxon>Pseudomonadota</taxon>
        <taxon>Gammaproteobacteria</taxon>
        <taxon>Enterobacterales</taxon>
        <taxon>Morganellaceae</taxon>
        <taxon>Photorhabdus</taxon>
    </lineage>
</organism>
<dbReference type="KEGG" id="pay:PAU_01722"/>
<dbReference type="AlphaFoldDB" id="C7BTF9"/>
<evidence type="ECO:0000313" key="1">
    <source>
        <dbReference type="EMBL" id="CAQ83814.1"/>
    </source>
</evidence>
<protein>
    <submittedName>
        <fullName evidence="1">Uncharacterized protein</fullName>
    </submittedName>
</protein>
<dbReference type="Proteomes" id="UP000002747">
    <property type="component" value="Chromosome"/>
</dbReference>